<dbReference type="InterPro" id="IPR014710">
    <property type="entry name" value="RmlC-like_jellyroll"/>
</dbReference>
<dbReference type="PROSITE" id="PS51184">
    <property type="entry name" value="JMJC"/>
    <property type="match status" value="1"/>
</dbReference>
<proteinExistence type="predicted"/>
<evidence type="ECO:0000256" key="3">
    <source>
        <dbReference type="ARBA" id="ARBA00037342"/>
    </source>
</evidence>
<dbReference type="EMBL" id="BPLR01010182">
    <property type="protein sequence ID" value="GIY37559.1"/>
    <property type="molecule type" value="Genomic_DNA"/>
</dbReference>
<dbReference type="Gene3D" id="2.60.120.10">
    <property type="entry name" value="Jelly Rolls"/>
    <property type="match status" value="1"/>
</dbReference>
<feature type="domain" description="JmjC" evidence="4">
    <location>
        <begin position="1"/>
        <end position="110"/>
    </location>
</feature>
<dbReference type="Pfam" id="PF13621">
    <property type="entry name" value="Cupin_8"/>
    <property type="match status" value="1"/>
</dbReference>
<dbReference type="Proteomes" id="UP001054945">
    <property type="component" value="Unassembled WGS sequence"/>
</dbReference>
<dbReference type="GO" id="GO:0005737">
    <property type="term" value="C:cytoplasm"/>
    <property type="evidence" value="ECO:0007669"/>
    <property type="project" value="UniProtKB-SubCell"/>
</dbReference>
<reference evidence="5 6" key="1">
    <citation type="submission" date="2021-06" db="EMBL/GenBank/DDBJ databases">
        <title>Caerostris extrusa draft genome.</title>
        <authorList>
            <person name="Kono N."/>
            <person name="Arakawa K."/>
        </authorList>
    </citation>
    <scope>NUCLEOTIDE SEQUENCE [LARGE SCALE GENOMIC DNA]</scope>
</reference>
<keyword evidence="6" id="KW-1185">Reference proteome</keyword>
<dbReference type="PANTHER" id="PTHR12461:SF43">
    <property type="entry name" value="HSPB1-ASSOCIATED PROTEIN 1"/>
    <property type="match status" value="1"/>
</dbReference>
<evidence type="ECO:0000256" key="2">
    <source>
        <dbReference type="ARBA" id="ARBA00022490"/>
    </source>
</evidence>
<sequence>MKKSSKNLCFTLKKWVLFPPSDSTFLYPTRIPYEESSVFSSVNILNPDLSLHPLFKKSHPHVVVLEPGDVLFVPKKWWHFVLNLDSVTVSINTWIKLDSDSESRLEESVARALMSSLIPLYEPEEEIWLNLKRTIAEANAARYYNFAKHMASYDVELESPEQTLNYIATSLQEVHKIKEKSSLPSKVCKTADKSDVHSENHEVSIDLCNNKFIEKVKCLQFHECVENDCSFHTCYQAFQESYWILVSCI</sequence>
<gene>
    <name evidence="5" type="primary">HSPBAP1</name>
    <name evidence="5" type="ORF">CEXT_14941</name>
</gene>
<dbReference type="InterPro" id="IPR041667">
    <property type="entry name" value="Cupin_8"/>
</dbReference>
<dbReference type="AlphaFoldDB" id="A0AAV4SW87"/>
<accession>A0AAV4SW87</accession>
<dbReference type="PANTHER" id="PTHR12461">
    <property type="entry name" value="HYPOXIA-INDUCIBLE FACTOR 1 ALPHA INHIBITOR-RELATED"/>
    <property type="match status" value="1"/>
</dbReference>
<evidence type="ECO:0000259" key="4">
    <source>
        <dbReference type="PROSITE" id="PS51184"/>
    </source>
</evidence>
<evidence type="ECO:0000313" key="6">
    <source>
        <dbReference type="Proteomes" id="UP001054945"/>
    </source>
</evidence>
<comment type="caution">
    <text evidence="5">The sequence shown here is derived from an EMBL/GenBank/DDBJ whole genome shotgun (WGS) entry which is preliminary data.</text>
</comment>
<evidence type="ECO:0000256" key="1">
    <source>
        <dbReference type="ARBA" id="ARBA00004496"/>
    </source>
</evidence>
<comment type="function">
    <text evidence="3">May play a role in cellular stress response.</text>
</comment>
<protein>
    <submittedName>
        <fullName evidence="5">HSPB1-associated protein 1</fullName>
    </submittedName>
</protein>
<keyword evidence="2" id="KW-0963">Cytoplasm</keyword>
<comment type="subcellular location">
    <subcellularLocation>
        <location evidence="1">Cytoplasm</location>
    </subcellularLocation>
</comment>
<name>A0AAV4SW87_CAEEX</name>
<dbReference type="InterPro" id="IPR003347">
    <property type="entry name" value="JmjC_dom"/>
</dbReference>
<evidence type="ECO:0000313" key="5">
    <source>
        <dbReference type="EMBL" id="GIY37559.1"/>
    </source>
</evidence>
<dbReference type="SUPFAM" id="SSF51197">
    <property type="entry name" value="Clavaminate synthase-like"/>
    <property type="match status" value="1"/>
</dbReference>
<organism evidence="5 6">
    <name type="scientific">Caerostris extrusa</name>
    <name type="common">Bark spider</name>
    <name type="synonym">Caerostris bankana</name>
    <dbReference type="NCBI Taxonomy" id="172846"/>
    <lineage>
        <taxon>Eukaryota</taxon>
        <taxon>Metazoa</taxon>
        <taxon>Ecdysozoa</taxon>
        <taxon>Arthropoda</taxon>
        <taxon>Chelicerata</taxon>
        <taxon>Arachnida</taxon>
        <taxon>Araneae</taxon>
        <taxon>Araneomorphae</taxon>
        <taxon>Entelegynae</taxon>
        <taxon>Araneoidea</taxon>
        <taxon>Araneidae</taxon>
        <taxon>Caerostris</taxon>
    </lineage>
</organism>